<organism evidence="1 2">
    <name type="scientific">Aphanomyces euteiches</name>
    <dbReference type="NCBI Taxonomy" id="100861"/>
    <lineage>
        <taxon>Eukaryota</taxon>
        <taxon>Sar</taxon>
        <taxon>Stramenopiles</taxon>
        <taxon>Oomycota</taxon>
        <taxon>Saprolegniomycetes</taxon>
        <taxon>Saprolegniales</taxon>
        <taxon>Verrucalvaceae</taxon>
        <taxon>Aphanomyces</taxon>
    </lineage>
</organism>
<reference evidence="1 2" key="1">
    <citation type="submission" date="2019-07" db="EMBL/GenBank/DDBJ databases">
        <title>Genomics analysis of Aphanomyces spp. identifies a new class of oomycete effector associated with host adaptation.</title>
        <authorList>
            <person name="Gaulin E."/>
        </authorList>
    </citation>
    <scope>NUCLEOTIDE SEQUENCE [LARGE SCALE GENOMIC DNA]</scope>
    <source>
        <strain evidence="1 2">ATCC 201684</strain>
    </source>
</reference>
<evidence type="ECO:0000313" key="1">
    <source>
        <dbReference type="EMBL" id="KAF0733277.1"/>
    </source>
</evidence>
<dbReference type="SUPFAM" id="SSF48403">
    <property type="entry name" value="Ankyrin repeat"/>
    <property type="match status" value="1"/>
</dbReference>
<dbReference type="Proteomes" id="UP000481153">
    <property type="component" value="Unassembled WGS sequence"/>
</dbReference>
<gene>
    <name evidence="1" type="ORF">Ae201684_009839</name>
</gene>
<comment type="caution">
    <text evidence="1">The sequence shown here is derived from an EMBL/GenBank/DDBJ whole genome shotgun (WGS) entry which is preliminary data.</text>
</comment>
<dbReference type="VEuPathDB" id="FungiDB:AeMF1_002758"/>
<sequence length="203" mass="23153">MSTAEQVLVSQELIEIISSFQGGVYQDMQRFRSKMCPIYNGFYDPSFICPQMKHTESILGPWFEKYGMPRVSKLLRYSLAMRRVLVQYAVYFGNVDLAAYLHREVNLLSYPEPLLDMAALNNQATMLEFLHQIGHRGKTTMGLIWAVHRGHVQSVQFLVGVDDTIEETARANAVKIAHKAGYKSVVKILLSTKCQRRPQALHC</sequence>
<accession>A0A6G0X084</accession>
<proteinExistence type="predicted"/>
<dbReference type="EMBL" id="VJMJ01000124">
    <property type="protein sequence ID" value="KAF0733277.1"/>
    <property type="molecule type" value="Genomic_DNA"/>
</dbReference>
<dbReference type="AlphaFoldDB" id="A0A6G0X084"/>
<evidence type="ECO:0000313" key="2">
    <source>
        <dbReference type="Proteomes" id="UP000481153"/>
    </source>
</evidence>
<dbReference type="OrthoDB" id="60122at2759"/>
<dbReference type="InterPro" id="IPR036770">
    <property type="entry name" value="Ankyrin_rpt-contain_sf"/>
</dbReference>
<name>A0A6G0X084_9STRA</name>
<keyword evidence="2" id="KW-1185">Reference proteome</keyword>
<dbReference type="Gene3D" id="1.25.40.20">
    <property type="entry name" value="Ankyrin repeat-containing domain"/>
    <property type="match status" value="1"/>
</dbReference>
<protein>
    <submittedName>
        <fullName evidence="1">Uncharacterized protein</fullName>
    </submittedName>
</protein>